<comment type="similarity">
    <text evidence="1">Belongs to the GatC family.</text>
</comment>
<dbReference type="GO" id="GO:0050566">
    <property type="term" value="F:asparaginyl-tRNA synthase (glutamine-hydrolyzing) activity"/>
    <property type="evidence" value="ECO:0007669"/>
    <property type="project" value="RHEA"/>
</dbReference>
<comment type="catalytic activity">
    <reaction evidence="1">
        <text>L-glutamyl-tRNA(Gln) + L-glutamine + ATP + H2O = L-glutaminyl-tRNA(Gln) + L-glutamate + ADP + phosphate + H(+)</text>
        <dbReference type="Rhea" id="RHEA:17521"/>
        <dbReference type="Rhea" id="RHEA-COMP:9681"/>
        <dbReference type="Rhea" id="RHEA-COMP:9684"/>
        <dbReference type="ChEBI" id="CHEBI:15377"/>
        <dbReference type="ChEBI" id="CHEBI:15378"/>
        <dbReference type="ChEBI" id="CHEBI:29985"/>
        <dbReference type="ChEBI" id="CHEBI:30616"/>
        <dbReference type="ChEBI" id="CHEBI:43474"/>
        <dbReference type="ChEBI" id="CHEBI:58359"/>
        <dbReference type="ChEBI" id="CHEBI:78520"/>
        <dbReference type="ChEBI" id="CHEBI:78521"/>
        <dbReference type="ChEBI" id="CHEBI:456216"/>
    </reaction>
</comment>
<keyword evidence="1" id="KW-0648">Protein biosynthesis</keyword>
<keyword evidence="3" id="KW-1185">Reference proteome</keyword>
<dbReference type="RefSeq" id="WP_119666548.1">
    <property type="nucleotide sequence ID" value="NZ_QXED01000001.1"/>
</dbReference>
<dbReference type="InterPro" id="IPR003837">
    <property type="entry name" value="GatC"/>
</dbReference>
<dbReference type="Proteomes" id="UP000283523">
    <property type="component" value="Unassembled WGS sequence"/>
</dbReference>
<keyword evidence="1" id="KW-0436">Ligase</keyword>
<dbReference type="InterPro" id="IPR036113">
    <property type="entry name" value="Asp/Glu-ADT_sf_sub_c"/>
</dbReference>
<accession>A0A418MJZ8</accession>
<dbReference type="PANTHER" id="PTHR15004">
    <property type="entry name" value="GLUTAMYL-TRNA(GLN) AMIDOTRANSFERASE SUBUNIT C, MITOCHONDRIAL"/>
    <property type="match status" value="1"/>
</dbReference>
<dbReference type="NCBIfam" id="TIGR00135">
    <property type="entry name" value="gatC"/>
    <property type="match status" value="1"/>
</dbReference>
<dbReference type="GO" id="GO:0050567">
    <property type="term" value="F:glutaminyl-tRNA synthase (glutamine-hydrolyzing) activity"/>
    <property type="evidence" value="ECO:0007669"/>
    <property type="project" value="UniProtKB-UniRule"/>
</dbReference>
<comment type="caution">
    <text evidence="2">The sequence shown here is derived from an EMBL/GenBank/DDBJ whole genome shotgun (WGS) entry which is preliminary data.</text>
</comment>
<dbReference type="GO" id="GO:0006450">
    <property type="term" value="P:regulation of translational fidelity"/>
    <property type="evidence" value="ECO:0007669"/>
    <property type="project" value="InterPro"/>
</dbReference>
<dbReference type="Gene3D" id="1.10.20.60">
    <property type="entry name" value="Glu-tRNAGln amidotransferase C subunit, N-terminal domain"/>
    <property type="match status" value="1"/>
</dbReference>
<reference evidence="2 3" key="1">
    <citation type="submission" date="2018-08" db="EMBL/GenBank/DDBJ databases">
        <title>Fibrisoma montanum sp. nov., isolated from Danxia mountain soil.</title>
        <authorList>
            <person name="Huang Y."/>
        </authorList>
    </citation>
    <scope>NUCLEOTIDE SEQUENCE [LARGE SCALE GENOMIC DNA]</scope>
    <source>
        <strain evidence="2 3">HYT19</strain>
    </source>
</reference>
<dbReference type="GO" id="GO:0005524">
    <property type="term" value="F:ATP binding"/>
    <property type="evidence" value="ECO:0007669"/>
    <property type="project" value="UniProtKB-KW"/>
</dbReference>
<dbReference type="PANTHER" id="PTHR15004:SF0">
    <property type="entry name" value="GLUTAMYL-TRNA(GLN) AMIDOTRANSFERASE SUBUNIT C, MITOCHONDRIAL"/>
    <property type="match status" value="1"/>
</dbReference>
<dbReference type="AlphaFoldDB" id="A0A418MJZ8"/>
<comment type="subunit">
    <text evidence="1">Heterotrimer of A, B and C subunits.</text>
</comment>
<dbReference type="EMBL" id="QXED01000001">
    <property type="protein sequence ID" value="RIV27710.1"/>
    <property type="molecule type" value="Genomic_DNA"/>
</dbReference>
<name>A0A418MJZ8_9BACT</name>
<comment type="catalytic activity">
    <reaction evidence="1">
        <text>L-aspartyl-tRNA(Asn) + L-glutamine + ATP + H2O = L-asparaginyl-tRNA(Asn) + L-glutamate + ADP + phosphate + 2 H(+)</text>
        <dbReference type="Rhea" id="RHEA:14513"/>
        <dbReference type="Rhea" id="RHEA-COMP:9674"/>
        <dbReference type="Rhea" id="RHEA-COMP:9677"/>
        <dbReference type="ChEBI" id="CHEBI:15377"/>
        <dbReference type="ChEBI" id="CHEBI:15378"/>
        <dbReference type="ChEBI" id="CHEBI:29985"/>
        <dbReference type="ChEBI" id="CHEBI:30616"/>
        <dbReference type="ChEBI" id="CHEBI:43474"/>
        <dbReference type="ChEBI" id="CHEBI:58359"/>
        <dbReference type="ChEBI" id="CHEBI:78515"/>
        <dbReference type="ChEBI" id="CHEBI:78516"/>
        <dbReference type="ChEBI" id="CHEBI:456216"/>
    </reaction>
</comment>
<evidence type="ECO:0000313" key="3">
    <source>
        <dbReference type="Proteomes" id="UP000283523"/>
    </source>
</evidence>
<dbReference type="GO" id="GO:0006412">
    <property type="term" value="P:translation"/>
    <property type="evidence" value="ECO:0007669"/>
    <property type="project" value="UniProtKB-UniRule"/>
</dbReference>
<evidence type="ECO:0000313" key="2">
    <source>
        <dbReference type="EMBL" id="RIV27710.1"/>
    </source>
</evidence>
<protein>
    <recommendedName>
        <fullName evidence="1">Aspartyl/glutamyl-tRNA(Asn/Gln) amidotransferase subunit C</fullName>
        <shortName evidence="1">Asp/Glu-ADT subunit C</shortName>
        <ecNumber evidence="1">6.3.5.-</ecNumber>
    </recommendedName>
</protein>
<gene>
    <name evidence="1 2" type="primary">gatC</name>
    <name evidence="2" type="ORF">DYU11_05255</name>
</gene>
<comment type="function">
    <text evidence="1">Allows the formation of correctly charged Asn-tRNA(Asn) or Gln-tRNA(Gln) through the transamidation of misacylated Asp-tRNA(Asn) or Glu-tRNA(Gln) in organisms which lack either or both of asparaginyl-tRNA or glutaminyl-tRNA synthetases. The reaction takes place in the presence of glutamine and ATP through an activated phospho-Asp-tRNA(Asn) or phospho-Glu-tRNA(Gln).</text>
</comment>
<keyword evidence="1" id="KW-0067">ATP-binding</keyword>
<dbReference type="OrthoDB" id="9813938at2"/>
<dbReference type="SUPFAM" id="SSF141000">
    <property type="entry name" value="Glu-tRNAGln amidotransferase C subunit"/>
    <property type="match status" value="1"/>
</dbReference>
<dbReference type="GO" id="GO:0016740">
    <property type="term" value="F:transferase activity"/>
    <property type="evidence" value="ECO:0007669"/>
    <property type="project" value="UniProtKB-KW"/>
</dbReference>
<keyword evidence="2" id="KW-0808">Transferase</keyword>
<dbReference type="HAMAP" id="MF_00122">
    <property type="entry name" value="GatC"/>
    <property type="match status" value="1"/>
</dbReference>
<keyword evidence="1" id="KW-0547">Nucleotide-binding</keyword>
<dbReference type="Pfam" id="PF02686">
    <property type="entry name" value="GatC"/>
    <property type="match status" value="1"/>
</dbReference>
<sequence>MKVDQETLQKIAHLARLEVRAEEEADLLTSLNNVLTWMEQLNEVDTTGVEPLIHISEEQNVLRPDVVGEHLSREQALANAPQHDQQFFQVPKVLE</sequence>
<dbReference type="EC" id="6.3.5.-" evidence="1"/>
<organism evidence="2 3">
    <name type="scientific">Fibrisoma montanum</name>
    <dbReference type="NCBI Taxonomy" id="2305895"/>
    <lineage>
        <taxon>Bacteria</taxon>
        <taxon>Pseudomonadati</taxon>
        <taxon>Bacteroidota</taxon>
        <taxon>Cytophagia</taxon>
        <taxon>Cytophagales</taxon>
        <taxon>Spirosomataceae</taxon>
        <taxon>Fibrisoma</taxon>
    </lineage>
</organism>
<proteinExistence type="inferred from homology"/>
<evidence type="ECO:0000256" key="1">
    <source>
        <dbReference type="HAMAP-Rule" id="MF_00122"/>
    </source>
</evidence>
<dbReference type="GO" id="GO:0070681">
    <property type="term" value="P:glutaminyl-tRNAGln biosynthesis via transamidation"/>
    <property type="evidence" value="ECO:0007669"/>
    <property type="project" value="TreeGrafter"/>
</dbReference>